<evidence type="ECO:0000256" key="1">
    <source>
        <dbReference type="ARBA" id="ARBA00010617"/>
    </source>
</evidence>
<dbReference type="PATRIC" id="fig|1088721.3.peg.2241"/>
<evidence type="ECO:0000256" key="2">
    <source>
        <dbReference type="RuleBase" id="RU000461"/>
    </source>
</evidence>
<feature type="compositionally biased region" description="Polar residues" evidence="3">
    <location>
        <begin position="1"/>
        <end position="13"/>
    </location>
</feature>
<dbReference type="InterPro" id="IPR002397">
    <property type="entry name" value="Cyt_P450_B"/>
</dbReference>
<name>G6ED40_9SPHN</name>
<dbReference type="PANTHER" id="PTHR46696">
    <property type="entry name" value="P450, PUTATIVE (EUROFUNG)-RELATED"/>
    <property type="match status" value="1"/>
</dbReference>
<proteinExistence type="inferred from homology"/>
<dbReference type="GO" id="GO:0020037">
    <property type="term" value="F:heme binding"/>
    <property type="evidence" value="ECO:0007669"/>
    <property type="project" value="InterPro"/>
</dbReference>
<keyword evidence="5" id="KW-1185">Reference proteome</keyword>
<dbReference type="eggNOG" id="COG2124">
    <property type="taxonomic scope" value="Bacteria"/>
</dbReference>
<dbReference type="InterPro" id="IPR036396">
    <property type="entry name" value="Cyt_P450_sf"/>
</dbReference>
<dbReference type="InterPro" id="IPR001128">
    <property type="entry name" value="Cyt_P450"/>
</dbReference>
<evidence type="ECO:0008006" key="6">
    <source>
        <dbReference type="Google" id="ProtNLM"/>
    </source>
</evidence>
<gene>
    <name evidence="4" type="ORF">NSU_2261</name>
</gene>
<dbReference type="SUPFAM" id="SSF48264">
    <property type="entry name" value="Cytochrome P450"/>
    <property type="match status" value="1"/>
</dbReference>
<dbReference type="GO" id="GO:0016705">
    <property type="term" value="F:oxidoreductase activity, acting on paired donors, with incorporation or reduction of molecular oxygen"/>
    <property type="evidence" value="ECO:0007669"/>
    <property type="project" value="InterPro"/>
</dbReference>
<evidence type="ECO:0000313" key="5">
    <source>
        <dbReference type="Proteomes" id="UP000004030"/>
    </source>
</evidence>
<evidence type="ECO:0000313" key="4">
    <source>
        <dbReference type="EMBL" id="EHJ60752.1"/>
    </source>
</evidence>
<keyword evidence="2" id="KW-0349">Heme</keyword>
<dbReference type="RefSeq" id="WP_007013176.1">
    <property type="nucleotide sequence ID" value="NZ_AGFM01000031.1"/>
</dbReference>
<dbReference type="Proteomes" id="UP000004030">
    <property type="component" value="Unassembled WGS sequence"/>
</dbReference>
<dbReference type="OrthoDB" id="5522954at2"/>
<accession>G6ED40</accession>
<dbReference type="PRINTS" id="PR00359">
    <property type="entry name" value="BP450"/>
</dbReference>
<feature type="region of interest" description="Disordered" evidence="3">
    <location>
        <begin position="1"/>
        <end position="20"/>
    </location>
</feature>
<dbReference type="AlphaFoldDB" id="G6ED40"/>
<keyword evidence="2" id="KW-0560">Oxidoreductase</keyword>
<sequence>MQDTSTIAINDQNRGGLFSPDDEAEAMGWDRSEPYPRFLALLEEGKPVREGGLDQLMGLPPQLRQEELRGRKHYTFLSFDAVNKAFMDSERFTNHVYDYLSKPALGDTLLNMDGARHRRVRNVAKPFFKPSFAETWWNDKWIVQAVDELFDRITLKDHADLNMELCAPLPMSVISAGFGIPQEEFLNFRIALTDIMTSGHNDPAKAEAGGRVVQAVLGRAFEERRGDPRDDLITKLVHADFEDDDGTVRKLTDDEVMRYCNLIVFAGGGTTWRQLGITIKALMDNPDQMEALRADRSLLRQTIQESARWYPTDPHFLRWIAQDTEIEGVTIEAGSIAWLCVSTANRDRTQWDDPDRFDIHRPVKRNFAFGAGNHACLGQHLSRQEMEVALNAVLDRLPGLRWDPEKPSSTITGGTLMQRGPDALHVRFTPGH</sequence>
<evidence type="ECO:0000256" key="3">
    <source>
        <dbReference type="SAM" id="MobiDB-lite"/>
    </source>
</evidence>
<dbReference type="KEGG" id="npn:JI59_08775"/>
<dbReference type="STRING" id="1088721.JI59_08775"/>
<keyword evidence="2" id="KW-0479">Metal-binding</keyword>
<dbReference type="EMBL" id="AGFM01000031">
    <property type="protein sequence ID" value="EHJ60752.1"/>
    <property type="molecule type" value="Genomic_DNA"/>
</dbReference>
<protein>
    <recommendedName>
        <fullName evidence="6">Cytochrome P450</fullName>
    </recommendedName>
</protein>
<dbReference type="InterPro" id="IPR017972">
    <property type="entry name" value="Cyt_P450_CS"/>
</dbReference>
<dbReference type="GO" id="GO:0004497">
    <property type="term" value="F:monooxygenase activity"/>
    <property type="evidence" value="ECO:0007669"/>
    <property type="project" value="UniProtKB-KW"/>
</dbReference>
<dbReference type="PANTHER" id="PTHR46696:SF3">
    <property type="entry name" value="PULCHERRIMINIC ACID SYNTHASE"/>
    <property type="match status" value="1"/>
</dbReference>
<dbReference type="PROSITE" id="PS00086">
    <property type="entry name" value="CYTOCHROME_P450"/>
    <property type="match status" value="1"/>
</dbReference>
<keyword evidence="2" id="KW-0503">Monooxygenase</keyword>
<organism evidence="4 5">
    <name type="scientific">Novosphingobium pentaromativorans US6-1</name>
    <dbReference type="NCBI Taxonomy" id="1088721"/>
    <lineage>
        <taxon>Bacteria</taxon>
        <taxon>Pseudomonadati</taxon>
        <taxon>Pseudomonadota</taxon>
        <taxon>Alphaproteobacteria</taxon>
        <taxon>Sphingomonadales</taxon>
        <taxon>Sphingomonadaceae</taxon>
        <taxon>Novosphingobium</taxon>
    </lineage>
</organism>
<comment type="caution">
    <text evidence="4">The sequence shown here is derived from an EMBL/GenBank/DDBJ whole genome shotgun (WGS) entry which is preliminary data.</text>
</comment>
<dbReference type="Pfam" id="PF00067">
    <property type="entry name" value="p450"/>
    <property type="match status" value="1"/>
</dbReference>
<dbReference type="Gene3D" id="1.10.630.10">
    <property type="entry name" value="Cytochrome P450"/>
    <property type="match status" value="1"/>
</dbReference>
<reference evidence="4 5" key="1">
    <citation type="journal article" date="2012" name="J. Bacteriol.">
        <title>Genome sequence of benzo(a)pyrene-degrading bacterium Novosphingobium pentaromativorans US6-1.</title>
        <authorList>
            <person name="Luo Y.R."/>
            <person name="Kang S.G."/>
            <person name="Kim S.J."/>
            <person name="Kim M.R."/>
            <person name="Li N."/>
            <person name="Lee J.H."/>
            <person name="Kwon K.K."/>
        </authorList>
    </citation>
    <scope>NUCLEOTIDE SEQUENCE [LARGE SCALE GENOMIC DNA]</scope>
    <source>
        <strain evidence="4 5">US6-1</strain>
    </source>
</reference>
<keyword evidence="2" id="KW-0408">Iron</keyword>
<dbReference type="GO" id="GO:0005506">
    <property type="term" value="F:iron ion binding"/>
    <property type="evidence" value="ECO:0007669"/>
    <property type="project" value="InterPro"/>
</dbReference>
<comment type="similarity">
    <text evidence="1 2">Belongs to the cytochrome P450 family.</text>
</comment>